<evidence type="ECO:0000313" key="3">
    <source>
        <dbReference type="EMBL" id="KAG6676398.1"/>
    </source>
</evidence>
<accession>A0A8T1NC95</accession>
<evidence type="ECO:0000313" key="2">
    <source>
        <dbReference type="EMBL" id="KAG6627965.1"/>
    </source>
</evidence>
<dbReference type="Proteomes" id="UP000811246">
    <property type="component" value="Chromosome 15"/>
</dbReference>
<reference evidence="2" key="1">
    <citation type="submission" date="2020-12" db="EMBL/GenBank/DDBJ databases">
        <title>WGS assembly of Carya illinoinensis cv. Pawnee.</title>
        <authorList>
            <person name="Platts A."/>
            <person name="Shu S."/>
            <person name="Wright S."/>
            <person name="Barry K."/>
            <person name="Edger P."/>
            <person name="Pires J.C."/>
            <person name="Schmutz J."/>
        </authorList>
    </citation>
    <scope>NUCLEOTIDE SEQUENCE</scope>
    <source>
        <tissue evidence="2">Leaf</tissue>
    </source>
</reference>
<keyword evidence="4" id="KW-1185">Reference proteome</keyword>
<proteinExistence type="predicted"/>
<name>A0A8T1NC95_CARIL</name>
<sequence length="109" mass="12213">MRRIFCLSLVALLLFCQTFPSSSAAHQEKRALNPLRRAVGRQHLQLEETPLTDGSFYNRKLGVYTRQKGSFGTRTRTPGVKGSSAVRNQLSSFHVASLLCFSLCLGFFM</sequence>
<evidence type="ECO:0000256" key="1">
    <source>
        <dbReference type="SAM" id="SignalP"/>
    </source>
</evidence>
<feature type="chain" id="PRO_5035918056" evidence="1">
    <location>
        <begin position="25"/>
        <end position="109"/>
    </location>
</feature>
<gene>
    <name evidence="2" type="ORF">CIPAW_15G166200</name>
    <name evidence="3" type="ORF">I3842_15G148700</name>
</gene>
<evidence type="ECO:0000313" key="4">
    <source>
        <dbReference type="Proteomes" id="UP000811609"/>
    </source>
</evidence>
<organism evidence="2 4">
    <name type="scientific">Carya illinoinensis</name>
    <name type="common">Pecan</name>
    <dbReference type="NCBI Taxonomy" id="32201"/>
    <lineage>
        <taxon>Eukaryota</taxon>
        <taxon>Viridiplantae</taxon>
        <taxon>Streptophyta</taxon>
        <taxon>Embryophyta</taxon>
        <taxon>Tracheophyta</taxon>
        <taxon>Spermatophyta</taxon>
        <taxon>Magnoliopsida</taxon>
        <taxon>eudicotyledons</taxon>
        <taxon>Gunneridae</taxon>
        <taxon>Pentapetalae</taxon>
        <taxon>rosids</taxon>
        <taxon>fabids</taxon>
        <taxon>Fagales</taxon>
        <taxon>Juglandaceae</taxon>
        <taxon>Carya</taxon>
    </lineage>
</organism>
<reference evidence="3" key="2">
    <citation type="submission" date="2021-01" db="EMBL/GenBank/DDBJ databases">
        <authorList>
            <person name="Lovell J.T."/>
            <person name="Bentley N."/>
            <person name="Bhattarai G."/>
            <person name="Jenkins J.W."/>
            <person name="Sreedasyam A."/>
            <person name="Alarcon Y."/>
            <person name="Bock C."/>
            <person name="Boston L."/>
            <person name="Carlson J."/>
            <person name="Cervantes K."/>
            <person name="Clermont K."/>
            <person name="Krom N."/>
            <person name="Kubenka K."/>
            <person name="Mamidi S."/>
            <person name="Mattison C."/>
            <person name="Monteros M."/>
            <person name="Pisani C."/>
            <person name="Plott C."/>
            <person name="Rajasekar S."/>
            <person name="Rhein H.S."/>
            <person name="Rohla C."/>
            <person name="Song M."/>
            <person name="Hilaire R.S."/>
            <person name="Shu S."/>
            <person name="Wells L."/>
            <person name="Wang X."/>
            <person name="Webber J."/>
            <person name="Heerema R.J."/>
            <person name="Klein P."/>
            <person name="Conner P."/>
            <person name="Grauke L."/>
            <person name="Grimwood J."/>
            <person name="Schmutz J."/>
            <person name="Randall J.J."/>
        </authorList>
    </citation>
    <scope>NUCLEOTIDE SEQUENCE</scope>
    <source>
        <tissue evidence="3">Leaf</tissue>
    </source>
</reference>
<comment type="caution">
    <text evidence="2">The sequence shown here is derived from an EMBL/GenBank/DDBJ whole genome shotgun (WGS) entry which is preliminary data.</text>
</comment>
<keyword evidence="1" id="KW-0732">Signal</keyword>
<dbReference type="EMBL" id="CM031839">
    <property type="protein sequence ID" value="KAG6676398.1"/>
    <property type="molecule type" value="Genomic_DNA"/>
</dbReference>
<feature type="signal peptide" evidence="1">
    <location>
        <begin position="1"/>
        <end position="24"/>
    </location>
</feature>
<dbReference type="Proteomes" id="UP000811609">
    <property type="component" value="Chromosome 15"/>
</dbReference>
<dbReference type="AlphaFoldDB" id="A0A8T1NC95"/>
<dbReference type="EMBL" id="CM031823">
    <property type="protein sequence ID" value="KAG6627965.1"/>
    <property type="molecule type" value="Genomic_DNA"/>
</dbReference>
<protein>
    <submittedName>
        <fullName evidence="2">Uncharacterized protein</fullName>
    </submittedName>
</protein>